<accession>A0A6J4NWU5</accession>
<proteinExistence type="predicted"/>
<dbReference type="AlphaFoldDB" id="A0A6J4NWU5"/>
<protein>
    <submittedName>
        <fullName evidence="2">Uncharacterized protein</fullName>
    </submittedName>
</protein>
<feature type="compositionally biased region" description="Basic residues" evidence="1">
    <location>
        <begin position="62"/>
        <end position="79"/>
    </location>
</feature>
<feature type="non-terminal residue" evidence="2">
    <location>
        <position position="1"/>
    </location>
</feature>
<dbReference type="EMBL" id="CADCUM010000107">
    <property type="protein sequence ID" value="CAA9397558.1"/>
    <property type="molecule type" value="Genomic_DNA"/>
</dbReference>
<gene>
    <name evidence="2" type="ORF">AVDCRST_MAG32-2777</name>
</gene>
<feature type="non-terminal residue" evidence="2">
    <location>
        <position position="103"/>
    </location>
</feature>
<organism evidence="2">
    <name type="scientific">uncultured Nocardioides sp</name>
    <dbReference type="NCBI Taxonomy" id="198441"/>
    <lineage>
        <taxon>Bacteria</taxon>
        <taxon>Bacillati</taxon>
        <taxon>Actinomycetota</taxon>
        <taxon>Actinomycetes</taxon>
        <taxon>Propionibacteriales</taxon>
        <taxon>Nocardioidaceae</taxon>
        <taxon>Nocardioides</taxon>
        <taxon>environmental samples</taxon>
    </lineage>
</organism>
<feature type="compositionally biased region" description="Basic residues" evidence="1">
    <location>
        <begin position="17"/>
        <end position="35"/>
    </location>
</feature>
<evidence type="ECO:0000256" key="1">
    <source>
        <dbReference type="SAM" id="MobiDB-lite"/>
    </source>
</evidence>
<feature type="region of interest" description="Disordered" evidence="1">
    <location>
        <begin position="1"/>
        <end position="103"/>
    </location>
</feature>
<sequence length="103" mass="11857">EHPPLLHGRRAREPARRGRRQLLRQHPPRRPRVRRHPDGLPGLGRGVRHGRQPPRRLPDVRCRRRAAQRRDRRRGRGARHAGPEHGPVLGAAPPRQSRGHPGL</sequence>
<evidence type="ECO:0000313" key="2">
    <source>
        <dbReference type="EMBL" id="CAA9397558.1"/>
    </source>
</evidence>
<name>A0A6J4NWU5_9ACTN</name>
<reference evidence="2" key="1">
    <citation type="submission" date="2020-02" db="EMBL/GenBank/DDBJ databases">
        <authorList>
            <person name="Meier V. D."/>
        </authorList>
    </citation>
    <scope>NUCLEOTIDE SEQUENCE</scope>
    <source>
        <strain evidence="2">AVDCRST_MAG32</strain>
    </source>
</reference>